<protein>
    <submittedName>
        <fullName evidence="4">DUF1146 domain-containing protein</fullName>
    </submittedName>
    <submittedName>
        <fullName evidence="2">DUF1146 family protein</fullName>
    </submittedName>
</protein>
<dbReference type="EMBL" id="JABAFV010000010">
    <property type="protein sequence ID" value="NME49976.1"/>
    <property type="molecule type" value="Genomic_DNA"/>
</dbReference>
<reference evidence="6 8" key="2">
    <citation type="submission" date="2017-05" db="EMBL/GenBank/DDBJ databases">
        <title>The Genome Sequence of Enterococcus faecium 2D5_DIV0622.</title>
        <authorList>
            <consortium name="The Broad Institute Genomics Platform"/>
            <consortium name="The Broad Institute Genomic Center for Infectious Diseases"/>
            <person name="Earl A."/>
            <person name="Manson A."/>
            <person name="Schwartman J."/>
            <person name="Gilmore M."/>
            <person name="Abouelleil A."/>
            <person name="Cao P."/>
            <person name="Chapman S."/>
            <person name="Cusick C."/>
            <person name="Shea T."/>
            <person name="Young S."/>
            <person name="Neafsey D."/>
            <person name="Nusbaum C."/>
            <person name="Birren B."/>
        </authorList>
    </citation>
    <scope>NUCLEOTIDE SEQUENCE [LARGE SCALE GENOMIC DNA]</scope>
    <source>
        <strain evidence="6 8">2D5_DIV0622</strain>
    </source>
</reference>
<evidence type="ECO:0000313" key="7">
    <source>
        <dbReference type="Proteomes" id="UP000196074"/>
    </source>
</evidence>
<gene>
    <name evidence="6" type="ORF">A5869_001144</name>
    <name evidence="5" type="ORF">B5E88_06555</name>
    <name evidence="4" type="ORF">HF857_06975</name>
    <name evidence="2" type="ORF">P7H47_09560</name>
    <name evidence="3" type="ORF">U1294_10875</name>
</gene>
<dbReference type="InterPro" id="IPR009526">
    <property type="entry name" value="DUF1146"/>
</dbReference>
<keyword evidence="1" id="KW-0812">Transmembrane</keyword>
<evidence type="ECO:0000313" key="5">
    <source>
        <dbReference type="EMBL" id="OUQ10409.1"/>
    </source>
</evidence>
<feature type="transmembrane region" description="Helical" evidence="1">
    <location>
        <begin position="12"/>
        <end position="31"/>
    </location>
</feature>
<sequence>MLNNSIEQIVRFTSHLIWIYLAFWSLQSLNLQTLFKKQKASQIRVFMLLLAIGLGYLVSSFFFEILQLSKNLFIARLQ</sequence>
<evidence type="ECO:0000313" key="2">
    <source>
        <dbReference type="EMBL" id="MDT2797481.1"/>
    </source>
</evidence>
<comment type="caution">
    <text evidence="5">The sequence shown here is derived from an EMBL/GenBank/DDBJ whole genome shotgun (WGS) entry which is preliminary data.</text>
</comment>
<proteinExistence type="predicted"/>
<dbReference type="Pfam" id="PF06612">
    <property type="entry name" value="DUF1146"/>
    <property type="match status" value="1"/>
</dbReference>
<dbReference type="EMBL" id="NFLC01000010">
    <property type="protein sequence ID" value="OUQ10409.1"/>
    <property type="molecule type" value="Genomic_DNA"/>
</dbReference>
<keyword evidence="1" id="KW-1133">Transmembrane helix</keyword>
<accession>A0A0H2Q506</accession>
<evidence type="ECO:0000313" key="3">
    <source>
        <dbReference type="EMBL" id="MDZ5598699.1"/>
    </source>
</evidence>
<dbReference type="EMBL" id="JAXOGL010000024">
    <property type="protein sequence ID" value="MDZ5598699.1"/>
    <property type="molecule type" value="Genomic_DNA"/>
</dbReference>
<keyword evidence="1" id="KW-0472">Membrane</keyword>
<organism evidence="5 7">
    <name type="scientific">Enterococcus cecorum</name>
    <dbReference type="NCBI Taxonomy" id="44008"/>
    <lineage>
        <taxon>Bacteria</taxon>
        <taxon>Bacillati</taxon>
        <taxon>Bacillota</taxon>
        <taxon>Bacilli</taxon>
        <taxon>Lactobacillales</taxon>
        <taxon>Enterococcaceae</taxon>
        <taxon>Enterococcus</taxon>
    </lineage>
</organism>
<dbReference type="AlphaFoldDB" id="A0A0H2Q506"/>
<dbReference type="Proteomes" id="UP001290582">
    <property type="component" value="Unassembled WGS sequence"/>
</dbReference>
<dbReference type="Proteomes" id="UP000196503">
    <property type="component" value="Unassembled WGS sequence"/>
</dbReference>
<dbReference type="EMBL" id="JARQBI010000026">
    <property type="protein sequence ID" value="MDT2797481.1"/>
    <property type="molecule type" value="Genomic_DNA"/>
</dbReference>
<dbReference type="GeneID" id="60871306"/>
<reference evidence="2" key="5">
    <citation type="submission" date="2023-03" db="EMBL/GenBank/DDBJ databases">
        <authorList>
            <person name="Shen W."/>
            <person name="Cai J."/>
        </authorList>
    </citation>
    <scope>NUCLEOTIDE SEQUENCE</scope>
    <source>
        <strain evidence="2">B245-2</strain>
    </source>
</reference>
<reference evidence="4 9" key="4">
    <citation type="submission" date="2020-04" db="EMBL/GenBank/DDBJ databases">
        <authorList>
            <person name="Hitch T.C.A."/>
            <person name="Wylensek D."/>
            <person name="Clavel T."/>
        </authorList>
    </citation>
    <scope>NUCLEOTIDE SEQUENCE [LARGE SCALE GENOMIC DNA]</scope>
    <source>
        <strain evidence="4 9">WCA-380-WT-3C</strain>
    </source>
</reference>
<dbReference type="EMBL" id="NIBL01000001">
    <property type="protein sequence ID" value="OUZ19491.1"/>
    <property type="molecule type" value="Genomic_DNA"/>
</dbReference>
<feature type="transmembrane region" description="Helical" evidence="1">
    <location>
        <begin position="43"/>
        <end position="63"/>
    </location>
</feature>
<dbReference type="RefSeq" id="WP_016251820.1">
    <property type="nucleotide sequence ID" value="NZ_AP035890.1"/>
</dbReference>
<dbReference type="NCBIfam" id="TIGR02327">
    <property type="entry name" value="int_mem_ywzB"/>
    <property type="match status" value="1"/>
</dbReference>
<evidence type="ECO:0000313" key="9">
    <source>
        <dbReference type="Proteomes" id="UP000588071"/>
    </source>
</evidence>
<dbReference type="Proteomes" id="UP000588071">
    <property type="component" value="Unassembled WGS sequence"/>
</dbReference>
<dbReference type="Proteomes" id="UP001255696">
    <property type="component" value="Unassembled WGS sequence"/>
</dbReference>
<reference evidence="7" key="1">
    <citation type="submission" date="2017-04" db="EMBL/GenBank/DDBJ databases">
        <title>Function of individual gut microbiota members based on whole genome sequencing of pure cultures obtained from chicken caecum.</title>
        <authorList>
            <person name="Medvecky M."/>
            <person name="Cejkova D."/>
            <person name="Polansky O."/>
            <person name="Karasova D."/>
            <person name="Kubasova T."/>
            <person name="Cizek A."/>
            <person name="Rychlik I."/>
        </authorList>
    </citation>
    <scope>NUCLEOTIDE SEQUENCE [LARGE SCALE GENOMIC DNA]</scope>
    <source>
        <strain evidence="7">An144</strain>
    </source>
</reference>
<evidence type="ECO:0000313" key="6">
    <source>
        <dbReference type="EMBL" id="OUZ19491.1"/>
    </source>
</evidence>
<reference evidence="5" key="3">
    <citation type="journal article" date="2018" name="BMC Genomics">
        <title>Whole genome sequencing and function prediction of 133 gut anaerobes isolated from chicken caecum in pure cultures.</title>
        <authorList>
            <person name="Medvecky M."/>
            <person name="Cejkova D."/>
            <person name="Polansky O."/>
            <person name="Karasova D."/>
            <person name="Kubasova T."/>
            <person name="Cizek A."/>
            <person name="Rychlik I."/>
        </authorList>
    </citation>
    <scope>NUCLEOTIDE SEQUENCE</scope>
    <source>
        <strain evidence="5">An144</strain>
    </source>
</reference>
<name>A0A0H2Q506_9ENTE</name>
<evidence type="ECO:0000256" key="1">
    <source>
        <dbReference type="SAM" id="Phobius"/>
    </source>
</evidence>
<evidence type="ECO:0000313" key="8">
    <source>
        <dbReference type="Proteomes" id="UP000196503"/>
    </source>
</evidence>
<evidence type="ECO:0000313" key="4">
    <source>
        <dbReference type="EMBL" id="NME49976.1"/>
    </source>
</evidence>
<reference evidence="3" key="6">
    <citation type="submission" date="2023-12" db="EMBL/GenBank/DDBJ databases">
        <title>Molecular genomic analyses of Enterococcus cecorum from sepsis oubreaks in broilers.</title>
        <authorList>
            <person name="Rhoads D."/>
            <person name="Alrubaye A."/>
        </authorList>
    </citation>
    <scope>NUCLEOTIDE SEQUENCE</scope>
    <source>
        <strain evidence="3">1755</strain>
    </source>
</reference>
<dbReference type="Proteomes" id="UP000196074">
    <property type="component" value="Unassembled WGS sequence"/>
</dbReference>